<feature type="transmembrane region" description="Helical" evidence="1">
    <location>
        <begin position="50"/>
        <end position="70"/>
    </location>
</feature>
<feature type="transmembrane region" description="Helical" evidence="1">
    <location>
        <begin position="82"/>
        <end position="100"/>
    </location>
</feature>
<dbReference type="STRING" id="560819.SAMN05428998_11825"/>
<keyword evidence="1" id="KW-0812">Transmembrane</keyword>
<dbReference type="EMBL" id="FWZX01000018">
    <property type="protein sequence ID" value="SMF51386.1"/>
    <property type="molecule type" value="Genomic_DNA"/>
</dbReference>
<organism evidence="2 3">
    <name type="scientific">Tistlia consotensis USBA 355</name>
    <dbReference type="NCBI Taxonomy" id="560819"/>
    <lineage>
        <taxon>Bacteria</taxon>
        <taxon>Pseudomonadati</taxon>
        <taxon>Pseudomonadota</taxon>
        <taxon>Alphaproteobacteria</taxon>
        <taxon>Rhodospirillales</taxon>
        <taxon>Rhodovibrionaceae</taxon>
        <taxon>Tistlia</taxon>
    </lineage>
</organism>
<evidence type="ECO:0000313" key="3">
    <source>
        <dbReference type="Proteomes" id="UP000192917"/>
    </source>
</evidence>
<keyword evidence="1" id="KW-0472">Membrane</keyword>
<protein>
    <submittedName>
        <fullName evidence="2">Uncharacterized protein</fullName>
    </submittedName>
</protein>
<sequence length="206" mass="22529">MAAAAPQAIRSIGRREAARLEAVSVTLLLLAVGFALAMFGGLVAGDADFFRAHASAWVSALLATPALSVFVRRFGRAPLGDWWRLFWSAGWVMMAVHLWWGLGALHQWDAASVFQRQGFLVAAPIFLIQAIWPLDVALAWTRRDWARAAGGYRWWQALAGLAVFLTFFVSLVVFRNDLESLVLGLVQAAAVLLAGLLRKLDREGAA</sequence>
<keyword evidence="3" id="KW-1185">Reference proteome</keyword>
<proteinExistence type="predicted"/>
<evidence type="ECO:0000256" key="1">
    <source>
        <dbReference type="SAM" id="Phobius"/>
    </source>
</evidence>
<feature type="transmembrane region" description="Helical" evidence="1">
    <location>
        <begin position="20"/>
        <end position="44"/>
    </location>
</feature>
<dbReference type="Proteomes" id="UP000192917">
    <property type="component" value="Unassembled WGS sequence"/>
</dbReference>
<feature type="transmembrane region" description="Helical" evidence="1">
    <location>
        <begin position="180"/>
        <end position="197"/>
    </location>
</feature>
<gene>
    <name evidence="2" type="ORF">SAMN05428998_11825</name>
</gene>
<accession>A0A1Y6C987</accession>
<keyword evidence="1" id="KW-1133">Transmembrane helix</keyword>
<name>A0A1Y6C987_9PROT</name>
<feature type="transmembrane region" description="Helical" evidence="1">
    <location>
        <begin position="152"/>
        <end position="174"/>
    </location>
</feature>
<reference evidence="2 3" key="1">
    <citation type="submission" date="2017-04" db="EMBL/GenBank/DDBJ databases">
        <authorList>
            <person name="Afonso C.L."/>
            <person name="Miller P.J."/>
            <person name="Scott M.A."/>
            <person name="Spackman E."/>
            <person name="Goraichik I."/>
            <person name="Dimitrov K.M."/>
            <person name="Suarez D.L."/>
            <person name="Swayne D.E."/>
        </authorList>
    </citation>
    <scope>NUCLEOTIDE SEQUENCE [LARGE SCALE GENOMIC DNA]</scope>
    <source>
        <strain evidence="2 3">USBA 355</strain>
    </source>
</reference>
<evidence type="ECO:0000313" key="2">
    <source>
        <dbReference type="EMBL" id="SMF51386.1"/>
    </source>
</evidence>
<feature type="transmembrane region" description="Helical" evidence="1">
    <location>
        <begin position="120"/>
        <end position="140"/>
    </location>
</feature>
<dbReference type="RefSeq" id="WP_085124390.1">
    <property type="nucleotide sequence ID" value="NZ_FWZX01000018.1"/>
</dbReference>
<dbReference type="AlphaFoldDB" id="A0A1Y6C987"/>